<keyword evidence="3" id="KW-1185">Reference proteome</keyword>
<evidence type="ECO:0000313" key="3">
    <source>
        <dbReference type="Proteomes" id="UP001589610"/>
    </source>
</evidence>
<feature type="compositionally biased region" description="Low complexity" evidence="1">
    <location>
        <begin position="17"/>
        <end position="30"/>
    </location>
</feature>
<feature type="region of interest" description="Disordered" evidence="1">
    <location>
        <begin position="1"/>
        <end position="30"/>
    </location>
</feature>
<proteinExistence type="predicted"/>
<dbReference type="EMBL" id="JBHMBS010000016">
    <property type="protein sequence ID" value="MFB9679503.1"/>
    <property type="molecule type" value="Genomic_DNA"/>
</dbReference>
<gene>
    <name evidence="2" type="ORF">ACFFRH_28815</name>
</gene>
<reference evidence="2 3" key="1">
    <citation type="submission" date="2024-09" db="EMBL/GenBank/DDBJ databases">
        <authorList>
            <person name="Sun Q."/>
            <person name="Mori K."/>
        </authorList>
    </citation>
    <scope>NUCLEOTIDE SEQUENCE [LARGE SCALE GENOMIC DNA]</scope>
    <source>
        <strain evidence="2 3">JCM 3028</strain>
    </source>
</reference>
<evidence type="ECO:0000313" key="2">
    <source>
        <dbReference type="EMBL" id="MFB9679503.1"/>
    </source>
</evidence>
<evidence type="ECO:0000256" key="1">
    <source>
        <dbReference type="SAM" id="MobiDB-lite"/>
    </source>
</evidence>
<protein>
    <submittedName>
        <fullName evidence="2">Uncharacterized protein</fullName>
    </submittedName>
</protein>
<organism evidence="2 3">
    <name type="scientific">Streptosporangium vulgare</name>
    <dbReference type="NCBI Taxonomy" id="46190"/>
    <lineage>
        <taxon>Bacteria</taxon>
        <taxon>Bacillati</taxon>
        <taxon>Actinomycetota</taxon>
        <taxon>Actinomycetes</taxon>
        <taxon>Streptosporangiales</taxon>
        <taxon>Streptosporangiaceae</taxon>
        <taxon>Streptosporangium</taxon>
    </lineage>
</organism>
<name>A0ABV5TPJ7_9ACTN</name>
<dbReference type="Proteomes" id="UP001589610">
    <property type="component" value="Unassembled WGS sequence"/>
</dbReference>
<dbReference type="RefSeq" id="WP_344746902.1">
    <property type="nucleotide sequence ID" value="NZ_BAAAWW010000109.1"/>
</dbReference>
<comment type="caution">
    <text evidence="2">The sequence shown here is derived from an EMBL/GenBank/DDBJ whole genome shotgun (WGS) entry which is preliminary data.</text>
</comment>
<sequence length="67" mass="6331">MTSATRAYAHAAPSSPAGDRLGSAASGGRALSGPAVAPRFLGGVVTQAAPSAAALLGVARAAAEVSR</sequence>
<accession>A0ABV5TPJ7</accession>